<dbReference type="GO" id="GO:0005737">
    <property type="term" value="C:cytoplasm"/>
    <property type="evidence" value="ECO:0007669"/>
    <property type="project" value="TreeGrafter"/>
</dbReference>
<evidence type="ECO:0000313" key="2">
    <source>
        <dbReference type="EnsemblMetazoa" id="PPAI008987-PA"/>
    </source>
</evidence>
<dbReference type="PROSITE" id="PS50031">
    <property type="entry name" value="EH"/>
    <property type="match status" value="1"/>
</dbReference>
<dbReference type="InterPro" id="IPR011992">
    <property type="entry name" value="EF-hand-dom_pair"/>
</dbReference>
<dbReference type="GO" id="GO:0005509">
    <property type="term" value="F:calcium ion binding"/>
    <property type="evidence" value="ECO:0007669"/>
    <property type="project" value="InterPro"/>
</dbReference>
<feature type="compositionally biased region" description="Polar residues" evidence="1">
    <location>
        <begin position="191"/>
        <end position="201"/>
    </location>
</feature>
<dbReference type="InterPro" id="IPR002048">
    <property type="entry name" value="EF_hand_dom"/>
</dbReference>
<dbReference type="PROSITE" id="PS50222">
    <property type="entry name" value="EF_HAND_2"/>
    <property type="match status" value="1"/>
</dbReference>
<dbReference type="PANTHER" id="PTHR11216:SF170">
    <property type="entry name" value="DYNAMIN ASSOCIATED PROTEIN 160, ISOFORM D"/>
    <property type="match status" value="1"/>
</dbReference>
<dbReference type="VEuPathDB" id="VectorBase:PPAI008987"/>
<keyword evidence="3" id="KW-1185">Reference proteome</keyword>
<proteinExistence type="predicted"/>
<dbReference type="Proteomes" id="UP000092462">
    <property type="component" value="Unassembled WGS sequence"/>
</dbReference>
<feature type="region of interest" description="Disordered" evidence="1">
    <location>
        <begin position="189"/>
        <end position="227"/>
    </location>
</feature>
<evidence type="ECO:0000256" key="1">
    <source>
        <dbReference type="SAM" id="MobiDB-lite"/>
    </source>
</evidence>
<dbReference type="GO" id="GO:0060090">
    <property type="term" value="F:molecular adaptor activity"/>
    <property type="evidence" value="ECO:0007669"/>
    <property type="project" value="TreeGrafter"/>
</dbReference>
<dbReference type="PANTHER" id="PTHR11216">
    <property type="entry name" value="EH DOMAIN"/>
    <property type="match status" value="1"/>
</dbReference>
<dbReference type="GO" id="GO:0150007">
    <property type="term" value="P:clathrin-dependent synaptic vesicle endocytosis"/>
    <property type="evidence" value="ECO:0007669"/>
    <property type="project" value="TreeGrafter"/>
</dbReference>
<dbReference type="VEuPathDB" id="VectorBase:PPAPM1_008201"/>
<dbReference type="GO" id="GO:0097708">
    <property type="term" value="C:intracellular vesicle"/>
    <property type="evidence" value="ECO:0007669"/>
    <property type="project" value="TreeGrafter"/>
</dbReference>
<dbReference type="Gene3D" id="1.10.238.10">
    <property type="entry name" value="EF-hand"/>
    <property type="match status" value="1"/>
</dbReference>
<dbReference type="PROSITE" id="PS00018">
    <property type="entry name" value="EF_HAND_1"/>
    <property type="match status" value="1"/>
</dbReference>
<dbReference type="EMBL" id="AJVK01069230">
    <property type="status" value="NOT_ANNOTATED_CDS"/>
    <property type="molecule type" value="Genomic_DNA"/>
</dbReference>
<evidence type="ECO:0008006" key="4">
    <source>
        <dbReference type="Google" id="ProtNLM"/>
    </source>
</evidence>
<dbReference type="EnsemblMetazoa" id="PPAI008987-RA">
    <property type="protein sequence ID" value="PPAI008987-PA"/>
    <property type="gene ID" value="PPAI008987"/>
</dbReference>
<dbReference type="SUPFAM" id="SSF47473">
    <property type="entry name" value="EF-hand"/>
    <property type="match status" value="1"/>
</dbReference>
<dbReference type="FunFam" id="1.10.238.10:FF:000055">
    <property type="entry name" value="Intersectin-1 isoform 1"/>
    <property type="match status" value="1"/>
</dbReference>
<reference evidence="2" key="1">
    <citation type="submission" date="2022-08" db="UniProtKB">
        <authorList>
            <consortium name="EnsemblMetazoa"/>
        </authorList>
    </citation>
    <scope>IDENTIFICATION</scope>
    <source>
        <strain evidence="2">Israel</strain>
    </source>
</reference>
<protein>
    <recommendedName>
        <fullName evidence="4">EF-hand domain-containing protein</fullName>
    </recommendedName>
</protein>
<evidence type="ECO:0000313" key="3">
    <source>
        <dbReference type="Proteomes" id="UP000092462"/>
    </source>
</evidence>
<organism evidence="2 3">
    <name type="scientific">Phlebotomus papatasi</name>
    <name type="common">Sandfly</name>
    <dbReference type="NCBI Taxonomy" id="29031"/>
    <lineage>
        <taxon>Eukaryota</taxon>
        <taxon>Metazoa</taxon>
        <taxon>Ecdysozoa</taxon>
        <taxon>Arthropoda</taxon>
        <taxon>Hexapoda</taxon>
        <taxon>Insecta</taxon>
        <taxon>Pterygota</taxon>
        <taxon>Neoptera</taxon>
        <taxon>Endopterygota</taxon>
        <taxon>Diptera</taxon>
        <taxon>Nematocera</taxon>
        <taxon>Psychodoidea</taxon>
        <taxon>Psychodidae</taxon>
        <taxon>Phlebotomus</taxon>
        <taxon>Phlebotomus</taxon>
    </lineage>
</organism>
<dbReference type="GO" id="GO:0042734">
    <property type="term" value="C:presynaptic membrane"/>
    <property type="evidence" value="ECO:0007669"/>
    <property type="project" value="TreeGrafter"/>
</dbReference>
<accession>A0A1B0DL43</accession>
<dbReference type="Pfam" id="PF12763">
    <property type="entry name" value="EH"/>
    <property type="match status" value="1"/>
</dbReference>
<dbReference type="CDD" id="cd00052">
    <property type="entry name" value="EH"/>
    <property type="match status" value="1"/>
</dbReference>
<dbReference type="SMART" id="SM00027">
    <property type="entry name" value="EH"/>
    <property type="match status" value="1"/>
</dbReference>
<dbReference type="AlphaFoldDB" id="A0A1B0DL43"/>
<dbReference type="InterPro" id="IPR000261">
    <property type="entry name" value="EH_dom"/>
</dbReference>
<dbReference type="InterPro" id="IPR018247">
    <property type="entry name" value="EF_Hand_1_Ca_BS"/>
</dbReference>
<name>A0A1B0DL43_PHLPP</name>
<sequence>MSDPWAVTPREKIRYRDQFAALNPVNGIITGAQAKVFFLQSQLPPITLSRIWSMADTDSDGMMNINEFSIACKLINMTLRGHEIPKALPPILLTTLLSAGGTPTMTPTGAGSLSPLDPLKSIVTPQQPILPPQNVPSAVVAPAIIPNLPQAAPTSAPLMYTPPVAPVAPQPIPAPVSVAPMAQVDPVPKYNSVSETPTPLATGSPLAHNGIKPRSMSVSDRVPSIDS</sequence>